<evidence type="ECO:0000313" key="1">
    <source>
        <dbReference type="EMBL" id="OJJ63732.1"/>
    </source>
</evidence>
<name>A0A1L9TWF9_9EURO</name>
<organism evidence="1 2">
    <name type="scientific">Aspergillus sydowii CBS 593.65</name>
    <dbReference type="NCBI Taxonomy" id="1036612"/>
    <lineage>
        <taxon>Eukaryota</taxon>
        <taxon>Fungi</taxon>
        <taxon>Dikarya</taxon>
        <taxon>Ascomycota</taxon>
        <taxon>Pezizomycotina</taxon>
        <taxon>Eurotiomycetes</taxon>
        <taxon>Eurotiomycetidae</taxon>
        <taxon>Eurotiales</taxon>
        <taxon>Aspergillaceae</taxon>
        <taxon>Aspergillus</taxon>
        <taxon>Aspergillus subgen. Nidulantes</taxon>
    </lineage>
</organism>
<sequence length="140" mass="16146">MRCSHFFPGRLRQVRRARFVYLESPQYWTLRIGQWVTHFASGVSAGTFPTLGCWLRTRHPRSVPGVQHLNCLGRYYLLCLWSTLVPACSCFVCTQFWKRVSGHLSRYCTCSKPPKNRHSSGVHDLYPSIARKSAADKVRV</sequence>
<proteinExistence type="predicted"/>
<evidence type="ECO:0000313" key="2">
    <source>
        <dbReference type="Proteomes" id="UP000184356"/>
    </source>
</evidence>
<keyword evidence="2" id="KW-1185">Reference proteome</keyword>
<dbReference type="GeneID" id="63760313"/>
<protein>
    <submittedName>
        <fullName evidence="1">Uncharacterized protein</fullName>
    </submittedName>
</protein>
<gene>
    <name evidence="1" type="ORF">ASPSYDRAFT_260526</name>
</gene>
<dbReference type="RefSeq" id="XP_040707538.1">
    <property type="nucleotide sequence ID" value="XM_040844240.1"/>
</dbReference>
<dbReference type="Proteomes" id="UP000184356">
    <property type="component" value="Unassembled WGS sequence"/>
</dbReference>
<accession>A0A1L9TWF9</accession>
<dbReference type="EMBL" id="KV878582">
    <property type="protein sequence ID" value="OJJ63732.1"/>
    <property type="molecule type" value="Genomic_DNA"/>
</dbReference>
<dbReference type="VEuPathDB" id="FungiDB:ASPSYDRAFT_260526"/>
<reference evidence="2" key="1">
    <citation type="journal article" date="2017" name="Genome Biol.">
        <title>Comparative genomics reveals high biological diversity and specific adaptations in the industrially and medically important fungal genus Aspergillus.</title>
        <authorList>
            <person name="de Vries R.P."/>
            <person name="Riley R."/>
            <person name="Wiebenga A."/>
            <person name="Aguilar-Osorio G."/>
            <person name="Amillis S."/>
            <person name="Uchima C.A."/>
            <person name="Anderluh G."/>
            <person name="Asadollahi M."/>
            <person name="Askin M."/>
            <person name="Barry K."/>
            <person name="Battaglia E."/>
            <person name="Bayram O."/>
            <person name="Benocci T."/>
            <person name="Braus-Stromeyer S.A."/>
            <person name="Caldana C."/>
            <person name="Canovas D."/>
            <person name="Cerqueira G.C."/>
            <person name="Chen F."/>
            <person name="Chen W."/>
            <person name="Choi C."/>
            <person name="Clum A."/>
            <person name="Dos Santos R.A."/>
            <person name="Damasio A.R."/>
            <person name="Diallinas G."/>
            <person name="Emri T."/>
            <person name="Fekete E."/>
            <person name="Flipphi M."/>
            <person name="Freyberg S."/>
            <person name="Gallo A."/>
            <person name="Gournas C."/>
            <person name="Habgood R."/>
            <person name="Hainaut M."/>
            <person name="Harispe M.L."/>
            <person name="Henrissat B."/>
            <person name="Hilden K.S."/>
            <person name="Hope R."/>
            <person name="Hossain A."/>
            <person name="Karabika E."/>
            <person name="Karaffa L."/>
            <person name="Karanyi Z."/>
            <person name="Krasevec N."/>
            <person name="Kuo A."/>
            <person name="Kusch H."/>
            <person name="LaButti K."/>
            <person name="Lagendijk E.L."/>
            <person name="Lapidus A."/>
            <person name="Levasseur A."/>
            <person name="Lindquist E."/>
            <person name="Lipzen A."/>
            <person name="Logrieco A.F."/>
            <person name="MacCabe A."/>
            <person name="Maekelae M.R."/>
            <person name="Malavazi I."/>
            <person name="Melin P."/>
            <person name="Meyer V."/>
            <person name="Mielnichuk N."/>
            <person name="Miskei M."/>
            <person name="Molnar A.P."/>
            <person name="Mule G."/>
            <person name="Ngan C.Y."/>
            <person name="Orejas M."/>
            <person name="Orosz E."/>
            <person name="Ouedraogo J.P."/>
            <person name="Overkamp K.M."/>
            <person name="Park H.-S."/>
            <person name="Perrone G."/>
            <person name="Piumi F."/>
            <person name="Punt P.J."/>
            <person name="Ram A.F."/>
            <person name="Ramon A."/>
            <person name="Rauscher S."/>
            <person name="Record E."/>
            <person name="Riano-Pachon D.M."/>
            <person name="Robert V."/>
            <person name="Roehrig J."/>
            <person name="Ruller R."/>
            <person name="Salamov A."/>
            <person name="Salih N.S."/>
            <person name="Samson R.A."/>
            <person name="Sandor E."/>
            <person name="Sanguinetti M."/>
            <person name="Schuetze T."/>
            <person name="Sepcic K."/>
            <person name="Shelest E."/>
            <person name="Sherlock G."/>
            <person name="Sophianopoulou V."/>
            <person name="Squina F.M."/>
            <person name="Sun H."/>
            <person name="Susca A."/>
            <person name="Todd R.B."/>
            <person name="Tsang A."/>
            <person name="Unkles S.E."/>
            <person name="van de Wiele N."/>
            <person name="van Rossen-Uffink D."/>
            <person name="Oliveira J.V."/>
            <person name="Vesth T.C."/>
            <person name="Visser J."/>
            <person name="Yu J.-H."/>
            <person name="Zhou M."/>
            <person name="Andersen M.R."/>
            <person name="Archer D.B."/>
            <person name="Baker S.E."/>
            <person name="Benoit I."/>
            <person name="Brakhage A.A."/>
            <person name="Braus G.H."/>
            <person name="Fischer R."/>
            <person name="Frisvad J.C."/>
            <person name="Goldman G.H."/>
            <person name="Houbraken J."/>
            <person name="Oakley B."/>
            <person name="Pocsi I."/>
            <person name="Scazzocchio C."/>
            <person name="Seiboth B."/>
            <person name="vanKuyk P.A."/>
            <person name="Wortman J."/>
            <person name="Dyer P.S."/>
            <person name="Grigoriev I.V."/>
        </authorList>
    </citation>
    <scope>NUCLEOTIDE SEQUENCE [LARGE SCALE GENOMIC DNA]</scope>
    <source>
        <strain evidence="2">CBS 593.65</strain>
    </source>
</reference>
<dbReference type="AlphaFoldDB" id="A0A1L9TWF9"/>